<dbReference type="OrthoDB" id="2532955at2759"/>
<feature type="non-terminal residue" evidence="4">
    <location>
        <position position="1"/>
    </location>
</feature>
<evidence type="ECO:0000259" key="1">
    <source>
        <dbReference type="Pfam" id="PF13622"/>
    </source>
</evidence>
<sequence length="242" mass="27244">NHPHPVSANIHFLRPTPPGPAVITLSGLSHGRTYSTISCSIAREGCPDDARTTRNWRWRRCLNAAADWSLHPKPLPADLARLARNQDANWKCVPKMPQADNRRAYNVPRHHIPHSGLSSNLFSESWMRAPDGQKWDQSMLPFLSYLSPMLFDEAYLDPKNPHDAVMLSVNVDIRGQLPSEGADWVYCRSSCKAVVNGKQDMGQVLLDENGQLLAVSQNSVHFTPMADYLDREKERIAKSKKL</sequence>
<keyword evidence="3" id="KW-1185">Reference proteome</keyword>
<dbReference type="Pfam" id="PF13622">
    <property type="entry name" value="4HBT_3"/>
    <property type="match status" value="1"/>
</dbReference>
<organism evidence="4">
    <name type="scientific">Dissoconium aciculare CBS 342.82</name>
    <dbReference type="NCBI Taxonomy" id="1314786"/>
    <lineage>
        <taxon>Eukaryota</taxon>
        <taxon>Fungi</taxon>
        <taxon>Dikarya</taxon>
        <taxon>Ascomycota</taxon>
        <taxon>Pezizomycotina</taxon>
        <taxon>Dothideomycetes</taxon>
        <taxon>Dothideomycetidae</taxon>
        <taxon>Mycosphaerellales</taxon>
        <taxon>Dissoconiaceae</taxon>
        <taxon>Dissoconium</taxon>
    </lineage>
</organism>
<protein>
    <recommendedName>
        <fullName evidence="5">Thioesterase domain-containing protein</fullName>
    </recommendedName>
</protein>
<evidence type="ECO:0000313" key="4">
    <source>
        <dbReference type="RefSeq" id="XP_033455045.1"/>
    </source>
</evidence>
<name>A0A6J3LRV4_9PEZI</name>
<dbReference type="RefSeq" id="XP_033455045.1">
    <property type="nucleotide sequence ID" value="XM_033602056.1"/>
</dbReference>
<feature type="domain" description="Acyl-CoA thioesterase-like C-terminal" evidence="2">
    <location>
        <begin position="102"/>
        <end position="217"/>
    </location>
</feature>
<dbReference type="Gene3D" id="2.40.160.210">
    <property type="entry name" value="Acyl-CoA thioesterase, double hotdog domain"/>
    <property type="match status" value="1"/>
</dbReference>
<dbReference type="InterPro" id="IPR052389">
    <property type="entry name" value="Sec_Metab_Biosynth-Assoc"/>
</dbReference>
<gene>
    <name evidence="4" type="ORF">K489DRAFT_328413</name>
</gene>
<proteinExistence type="predicted"/>
<dbReference type="InterPro" id="IPR049450">
    <property type="entry name" value="ACOT8-like_C"/>
</dbReference>
<dbReference type="Proteomes" id="UP000504637">
    <property type="component" value="Unplaced"/>
</dbReference>
<accession>A0A6J3LRV4</accession>
<dbReference type="InterPro" id="IPR029069">
    <property type="entry name" value="HotDog_dom_sf"/>
</dbReference>
<evidence type="ECO:0000313" key="3">
    <source>
        <dbReference type="Proteomes" id="UP000504637"/>
    </source>
</evidence>
<dbReference type="PANTHER" id="PTHR38110:SF4">
    <property type="entry name" value="THIOESTERASE-LIKE SUPERFAMILY-DOMAIN-CONTAINING PROTEIN"/>
    <property type="match status" value="1"/>
</dbReference>
<feature type="domain" description="Acyl-CoA thioesterase-like N-terminal HotDog" evidence="1">
    <location>
        <begin position="3"/>
        <end position="45"/>
    </location>
</feature>
<reference evidence="4" key="3">
    <citation type="submission" date="2025-08" db="UniProtKB">
        <authorList>
            <consortium name="RefSeq"/>
        </authorList>
    </citation>
    <scope>IDENTIFICATION</scope>
    <source>
        <strain evidence="4">CBS 342.82</strain>
    </source>
</reference>
<dbReference type="InterPro" id="IPR049449">
    <property type="entry name" value="TesB_ACOT8-like_N"/>
</dbReference>
<reference evidence="4" key="1">
    <citation type="submission" date="2020-01" db="EMBL/GenBank/DDBJ databases">
        <authorList>
            <consortium name="DOE Joint Genome Institute"/>
            <person name="Haridas S."/>
            <person name="Albert R."/>
            <person name="Binder M."/>
            <person name="Bloem J."/>
            <person name="Labutti K."/>
            <person name="Salamov A."/>
            <person name="Andreopoulos B."/>
            <person name="Baker S.E."/>
            <person name="Barry K."/>
            <person name="Bills G."/>
            <person name="Bluhm B.H."/>
            <person name="Cannon C."/>
            <person name="Castanera R."/>
            <person name="Culley D.E."/>
            <person name="Daum C."/>
            <person name="Ezra D."/>
            <person name="Gonzalez J.B."/>
            <person name="Henrissat B."/>
            <person name="Kuo A."/>
            <person name="Liang C."/>
            <person name="Lipzen A."/>
            <person name="Lutzoni F."/>
            <person name="Magnuson J."/>
            <person name="Mondo S."/>
            <person name="Nolan M."/>
            <person name="Ohm R."/>
            <person name="Pangilinan J."/>
            <person name="Park H.-J."/>
            <person name="Ramirez L."/>
            <person name="Alfaro M."/>
            <person name="Sun H."/>
            <person name="Tritt A."/>
            <person name="Yoshinaga Y."/>
            <person name="Zwiers L.-H."/>
            <person name="Turgeon B.G."/>
            <person name="Goodwin S.B."/>
            <person name="Spatafora J.W."/>
            <person name="Crous P.W."/>
            <person name="Grigoriev I.V."/>
        </authorList>
    </citation>
    <scope>NUCLEOTIDE SEQUENCE</scope>
    <source>
        <strain evidence="4">CBS 342.82</strain>
    </source>
</reference>
<evidence type="ECO:0008006" key="5">
    <source>
        <dbReference type="Google" id="ProtNLM"/>
    </source>
</evidence>
<dbReference type="SUPFAM" id="SSF54637">
    <property type="entry name" value="Thioesterase/thiol ester dehydrase-isomerase"/>
    <property type="match status" value="1"/>
</dbReference>
<dbReference type="GeneID" id="54359856"/>
<dbReference type="InterPro" id="IPR042171">
    <property type="entry name" value="Acyl-CoA_hotdog"/>
</dbReference>
<evidence type="ECO:0000259" key="2">
    <source>
        <dbReference type="Pfam" id="PF20789"/>
    </source>
</evidence>
<reference evidence="4" key="2">
    <citation type="submission" date="2020-04" db="EMBL/GenBank/DDBJ databases">
        <authorList>
            <consortium name="NCBI Genome Project"/>
        </authorList>
    </citation>
    <scope>NUCLEOTIDE SEQUENCE</scope>
    <source>
        <strain evidence="4">CBS 342.82</strain>
    </source>
</reference>
<dbReference type="Pfam" id="PF20789">
    <property type="entry name" value="4HBT_3C"/>
    <property type="match status" value="1"/>
</dbReference>
<dbReference type="AlphaFoldDB" id="A0A6J3LRV4"/>
<dbReference type="PANTHER" id="PTHR38110">
    <property type="entry name" value="CHROMOSOME 23, WHOLE GENOME SHOTGUN SEQUENCE"/>
    <property type="match status" value="1"/>
</dbReference>